<gene>
    <name evidence="3" type="ORF">LMG29542_04266</name>
</gene>
<keyword evidence="4" id="KW-1185">Reference proteome</keyword>
<dbReference type="InterPro" id="IPR052943">
    <property type="entry name" value="TMTC_O-mannosyl-trnsfr"/>
</dbReference>
<dbReference type="SUPFAM" id="SSF48452">
    <property type="entry name" value="TPR-like"/>
    <property type="match status" value="1"/>
</dbReference>
<dbReference type="SUPFAM" id="SSF53756">
    <property type="entry name" value="UDP-Glycosyltransferase/glycogen phosphorylase"/>
    <property type="match status" value="1"/>
</dbReference>
<dbReference type="Gene3D" id="1.25.40.10">
    <property type="entry name" value="Tetratricopeptide repeat domain"/>
    <property type="match status" value="3"/>
</dbReference>
<name>A0A6J5E6Q3_9BURK</name>
<dbReference type="InterPro" id="IPR011990">
    <property type="entry name" value="TPR-like_helical_dom_sf"/>
</dbReference>
<dbReference type="AlphaFoldDB" id="A0A6J5E6Q3"/>
<reference evidence="3 4" key="1">
    <citation type="submission" date="2020-04" db="EMBL/GenBank/DDBJ databases">
        <authorList>
            <person name="De Canck E."/>
        </authorList>
    </citation>
    <scope>NUCLEOTIDE SEQUENCE [LARGE SCALE GENOMIC DNA]</scope>
    <source>
        <strain evidence="3 4">LMG 29542</strain>
    </source>
</reference>
<feature type="region of interest" description="Disordered" evidence="2">
    <location>
        <begin position="46"/>
        <end position="65"/>
    </location>
</feature>
<dbReference type="PROSITE" id="PS50005">
    <property type="entry name" value="TPR"/>
    <property type="match status" value="3"/>
</dbReference>
<evidence type="ECO:0000256" key="2">
    <source>
        <dbReference type="SAM" id="MobiDB-lite"/>
    </source>
</evidence>
<feature type="compositionally biased region" description="Basic and acidic residues" evidence="2">
    <location>
        <begin position="46"/>
        <end position="56"/>
    </location>
</feature>
<dbReference type="PROSITE" id="PS50293">
    <property type="entry name" value="TPR_REGION"/>
    <property type="match status" value="1"/>
</dbReference>
<keyword evidence="1" id="KW-0802">TPR repeat</keyword>
<organism evidence="3 4">
    <name type="scientific">Paraburkholderia humisilvae</name>
    <dbReference type="NCBI Taxonomy" id="627669"/>
    <lineage>
        <taxon>Bacteria</taxon>
        <taxon>Pseudomonadati</taxon>
        <taxon>Pseudomonadota</taxon>
        <taxon>Betaproteobacteria</taxon>
        <taxon>Burkholderiales</taxon>
        <taxon>Burkholderiaceae</taxon>
        <taxon>Paraburkholderia</taxon>
    </lineage>
</organism>
<dbReference type="PANTHER" id="PTHR44809:SF1">
    <property type="entry name" value="PROTEIN O-MANNOSYL-TRANSFERASE TMTC1"/>
    <property type="match status" value="1"/>
</dbReference>
<dbReference type="EMBL" id="CADIKH010000019">
    <property type="protein sequence ID" value="CAB3762179.1"/>
    <property type="molecule type" value="Genomic_DNA"/>
</dbReference>
<feature type="repeat" description="TPR" evidence="1">
    <location>
        <begin position="126"/>
        <end position="159"/>
    </location>
</feature>
<dbReference type="PANTHER" id="PTHR44809">
    <property type="match status" value="1"/>
</dbReference>
<dbReference type="SMART" id="SM00028">
    <property type="entry name" value="TPR"/>
    <property type="match status" value="6"/>
</dbReference>
<dbReference type="InterPro" id="IPR019734">
    <property type="entry name" value="TPR_rpt"/>
</dbReference>
<protein>
    <submittedName>
        <fullName evidence="3">Uncharacterized protein</fullName>
    </submittedName>
</protein>
<dbReference type="Proteomes" id="UP000494363">
    <property type="component" value="Unassembled WGS sequence"/>
</dbReference>
<dbReference type="Pfam" id="PF13181">
    <property type="entry name" value="TPR_8"/>
    <property type="match status" value="1"/>
</dbReference>
<evidence type="ECO:0000256" key="1">
    <source>
        <dbReference type="PROSITE-ProRule" id="PRU00339"/>
    </source>
</evidence>
<feature type="repeat" description="TPR" evidence="1">
    <location>
        <begin position="160"/>
        <end position="193"/>
    </location>
</feature>
<feature type="repeat" description="TPR" evidence="1">
    <location>
        <begin position="194"/>
        <end position="227"/>
    </location>
</feature>
<accession>A0A6J5E6Q3</accession>
<proteinExistence type="predicted"/>
<sequence length="615" mass="68420">MRFFRANGATPAGLTLKHRATSGTRVAGLRGVHGVFKSTTMATLHAEELSRPEQRHPASSNSVQRDAKFADALAKVKPLLDSDAVMSESDLVQALNIAAVCSLGLRKAEEAEVYWRRLIDVQPDFVDAYNSLGILLKGLNRLQDAEAIYRQMLSVYPDHAEGLNNLGAVLFDLNRLPEAEAAYRAALAKRPDFAEASHNLGKALHAANRFAEAEEAYRQALQIEPSKVEIHIHLGNTLEQLDRLTEADEAFQAALAIRFDVPEVHHNRAIVLKTLGRLSESEASYRRALAFRPDFHLARFSLGSLLLSLGRYEEGWPLYEARYDQEGRIHHHSAAVLQCPRWRGETLAGKTLLVWQEDGLGDMIQFGRYLPVLKAQGVARITFACAAPLRRMFAGVDCVDEVMSHGEALLRSSTYDSWTSLISVPAYLRTTLSTIPPKLRLTPDPALVQQWAERLAGLPRGRRIGVVWKGNPKHHNDAKRSVRSLATLAPLWSVPGLTFLSLQKGQGEDEANAAPANQPLLHLGSDLKDFADTAAIVAQLDLLICVDTSSAHLAASLGKRCWMMLPAHDVDWRWMRDRTDSPWYPETLRLFRQARGESWDAAIERVRDALRTVAF</sequence>
<evidence type="ECO:0000313" key="3">
    <source>
        <dbReference type="EMBL" id="CAB3762179.1"/>
    </source>
</evidence>
<dbReference type="Pfam" id="PF13432">
    <property type="entry name" value="TPR_16"/>
    <property type="match status" value="3"/>
</dbReference>
<evidence type="ECO:0000313" key="4">
    <source>
        <dbReference type="Proteomes" id="UP000494363"/>
    </source>
</evidence>
<dbReference type="Gene3D" id="3.40.50.2000">
    <property type="entry name" value="Glycogen Phosphorylase B"/>
    <property type="match status" value="1"/>
</dbReference>